<sequence length="164" mass="18013">MSFEDSYLGKLRKHVGNAELLVPGAQVLLLTDEDHAIFQRRADSGLWEIPAGSAEPGQSFLDTAVAEVAEELGLILDGEALTAFATFSDPVEHRLVYPNGDIVHAFALCFVARDWSGDIRPDPSEVREWGVYPLTAPPDGLQRATRLVLDLYLAFRGTGRFQAM</sequence>
<dbReference type="OrthoDB" id="9804442at2"/>
<comment type="cofactor">
    <cofactor evidence="1">
        <name>Mg(2+)</name>
        <dbReference type="ChEBI" id="CHEBI:18420"/>
    </cofactor>
</comment>
<organism evidence="4 5">
    <name type="scientific">Leucobacter komagatae</name>
    <dbReference type="NCBI Taxonomy" id="55969"/>
    <lineage>
        <taxon>Bacteria</taxon>
        <taxon>Bacillati</taxon>
        <taxon>Actinomycetota</taxon>
        <taxon>Actinomycetes</taxon>
        <taxon>Micrococcales</taxon>
        <taxon>Microbacteriaceae</taxon>
        <taxon>Leucobacter</taxon>
    </lineage>
</organism>
<dbReference type="AlphaFoldDB" id="A0A0D0IQR2"/>
<comment type="caution">
    <text evidence="4">The sequence shown here is derived from an EMBL/GenBank/DDBJ whole genome shotgun (WGS) entry which is preliminary data.</text>
</comment>
<dbReference type="RefSeq" id="WP_042543100.1">
    <property type="nucleotide sequence ID" value="NZ_JXSQ01000003.1"/>
</dbReference>
<evidence type="ECO:0000256" key="2">
    <source>
        <dbReference type="ARBA" id="ARBA00022801"/>
    </source>
</evidence>
<dbReference type="EMBL" id="JXSQ01000003">
    <property type="protein sequence ID" value="KIP53367.1"/>
    <property type="molecule type" value="Genomic_DNA"/>
</dbReference>
<accession>A0A0D0IQR2</accession>
<dbReference type="Proteomes" id="UP000032120">
    <property type="component" value="Unassembled WGS sequence"/>
</dbReference>
<evidence type="ECO:0000259" key="3">
    <source>
        <dbReference type="PROSITE" id="PS51462"/>
    </source>
</evidence>
<dbReference type="PROSITE" id="PS51462">
    <property type="entry name" value="NUDIX"/>
    <property type="match status" value="1"/>
</dbReference>
<dbReference type="SUPFAM" id="SSF55811">
    <property type="entry name" value="Nudix"/>
    <property type="match status" value="1"/>
</dbReference>
<dbReference type="PANTHER" id="PTHR43046">
    <property type="entry name" value="GDP-MANNOSE MANNOSYL HYDROLASE"/>
    <property type="match status" value="1"/>
</dbReference>
<evidence type="ECO:0000256" key="1">
    <source>
        <dbReference type="ARBA" id="ARBA00001946"/>
    </source>
</evidence>
<dbReference type="InterPro" id="IPR000086">
    <property type="entry name" value="NUDIX_hydrolase_dom"/>
</dbReference>
<gene>
    <name evidence="4" type="ORF">SD72_03845</name>
</gene>
<keyword evidence="5" id="KW-1185">Reference proteome</keyword>
<dbReference type="Gene3D" id="3.90.79.10">
    <property type="entry name" value="Nucleoside Triphosphate Pyrophosphohydrolase"/>
    <property type="match status" value="1"/>
</dbReference>
<dbReference type="Pfam" id="PF00293">
    <property type="entry name" value="NUDIX"/>
    <property type="match status" value="1"/>
</dbReference>
<feature type="domain" description="Nudix hydrolase" evidence="3">
    <location>
        <begin position="20"/>
        <end position="155"/>
    </location>
</feature>
<evidence type="ECO:0000313" key="5">
    <source>
        <dbReference type="Proteomes" id="UP000032120"/>
    </source>
</evidence>
<reference evidence="4 5" key="1">
    <citation type="submission" date="2015-01" db="EMBL/GenBank/DDBJ databases">
        <title>Draft genome sequence of Leucobacter komagatae strain VKM ST2845.</title>
        <authorList>
            <person name="Karlyshev A.V."/>
            <person name="Kudryashova E.B."/>
        </authorList>
    </citation>
    <scope>NUCLEOTIDE SEQUENCE [LARGE SCALE GENOMIC DNA]</scope>
    <source>
        <strain evidence="4 5">VKM ST2845</strain>
    </source>
</reference>
<keyword evidence="2 4" id="KW-0378">Hydrolase</keyword>
<dbReference type="PANTHER" id="PTHR43046:SF2">
    <property type="entry name" value="8-OXO-DGTP DIPHOSPHATASE-RELATED"/>
    <property type="match status" value="1"/>
</dbReference>
<name>A0A0D0IQR2_9MICO</name>
<proteinExistence type="predicted"/>
<dbReference type="InterPro" id="IPR015797">
    <property type="entry name" value="NUDIX_hydrolase-like_dom_sf"/>
</dbReference>
<protein>
    <submittedName>
        <fullName evidence="4">NUDIX hydrolase</fullName>
    </submittedName>
</protein>
<evidence type="ECO:0000313" key="4">
    <source>
        <dbReference type="EMBL" id="KIP53367.1"/>
    </source>
</evidence>
<dbReference type="GO" id="GO:0016787">
    <property type="term" value="F:hydrolase activity"/>
    <property type="evidence" value="ECO:0007669"/>
    <property type="project" value="UniProtKB-KW"/>
</dbReference>